<evidence type="ECO:0000313" key="1">
    <source>
        <dbReference type="EMBL" id="RIE08362.1"/>
    </source>
</evidence>
<comment type="caution">
    <text evidence="2">The sequence shown here is derived from an EMBL/GenBank/DDBJ whole genome shotgun (WGS) entry which is preliminary data.</text>
</comment>
<accession>A0A398CZU0</accession>
<dbReference type="EMBL" id="QXIU01000120">
    <property type="protein sequence ID" value="RIE11274.1"/>
    <property type="molecule type" value="Genomic_DNA"/>
</dbReference>
<organism evidence="2 4">
    <name type="scientific">Candidatus Cryosericum odellii</name>
    <dbReference type="NCBI Taxonomy" id="2290917"/>
    <lineage>
        <taxon>Bacteria</taxon>
        <taxon>Pseudomonadati</taxon>
        <taxon>Caldisericota/Cryosericota group</taxon>
        <taxon>Candidatus Cryosericota</taxon>
        <taxon>Candidatus Cryosericia</taxon>
        <taxon>Candidatus Cryosericales</taxon>
        <taxon>Candidatus Cryosericaceae</taxon>
        <taxon>Candidatus Cryosericum</taxon>
    </lineage>
</organism>
<accession>A0A398DJF9</accession>
<dbReference type="Proteomes" id="UP000266260">
    <property type="component" value="Unassembled WGS sequence"/>
</dbReference>
<dbReference type="InterPro" id="IPR045613">
    <property type="entry name" value="DUF6448"/>
</dbReference>
<evidence type="ECO:0000313" key="3">
    <source>
        <dbReference type="Proteomes" id="UP000266260"/>
    </source>
</evidence>
<dbReference type="OrthoDB" id="2168082at2"/>
<dbReference type="Pfam" id="PF20046">
    <property type="entry name" value="DUF6448"/>
    <property type="match status" value="1"/>
</dbReference>
<sequence length="179" mass="19478">MPPHCDTMDGPVVKAARQALAAGNVKLILPWAPQDAEAELSEAFRRTMAVRDKGADALLLADQWFFETAVRLHRTGEGEPYTGVKPAGLDEGPVIPRAERAIEDNDTAGLIAFLTGAVEEEIGKRFAQVRATRSYDPDDVAAARKYVGAMLDLLTYSNKLHVFIRHAGGHGEGAEEHHH</sequence>
<dbReference type="EMBL" id="QXIT01000078">
    <property type="protein sequence ID" value="RIE08362.1"/>
    <property type="molecule type" value="Genomic_DNA"/>
</dbReference>
<evidence type="ECO:0000313" key="4">
    <source>
        <dbReference type="Proteomes" id="UP000266489"/>
    </source>
</evidence>
<name>A0A398DJF9_9BACT</name>
<evidence type="ECO:0000313" key="2">
    <source>
        <dbReference type="EMBL" id="RIE11274.1"/>
    </source>
</evidence>
<dbReference type="RefSeq" id="WP_119119867.1">
    <property type="nucleotide sequence ID" value="NZ_QXIT01000078.1"/>
</dbReference>
<gene>
    <name evidence="2" type="ORF">SMC5_05120</name>
    <name evidence="1" type="ORF">SMC6_04270</name>
</gene>
<reference evidence="3 4" key="1">
    <citation type="submission" date="2018-09" db="EMBL/GenBank/DDBJ databases">
        <title>Discovery and Ecogenomic Context for Candidatus Cryosericales, a Global Caldiserica Order Active in Thawing Permafrost.</title>
        <authorList>
            <person name="Martinez M.A."/>
            <person name="Woodcroft B.J."/>
            <person name="Ignacio Espinoza J.C."/>
            <person name="Zayed A."/>
            <person name="Singleton C.M."/>
            <person name="Boyd J."/>
            <person name="Li Y.-F."/>
            <person name="Purvine S."/>
            <person name="Maughan H."/>
            <person name="Hodgkins S.B."/>
            <person name="Anderson D."/>
            <person name="Sederholm M."/>
            <person name="Temperton B."/>
            <person name="Saleska S.R."/>
            <person name="Tyson G.W."/>
            <person name="Rich V.I."/>
        </authorList>
    </citation>
    <scope>NUCLEOTIDE SEQUENCE [LARGE SCALE GENOMIC DNA]</scope>
    <source>
        <strain evidence="2 4">SMC5</strain>
        <strain evidence="1 3">SMC6</strain>
    </source>
</reference>
<dbReference type="Proteomes" id="UP000266489">
    <property type="component" value="Unassembled WGS sequence"/>
</dbReference>
<protein>
    <submittedName>
        <fullName evidence="2">Uncharacterized protein</fullName>
    </submittedName>
</protein>
<proteinExistence type="predicted"/>
<keyword evidence="3" id="KW-1185">Reference proteome</keyword>
<dbReference type="AlphaFoldDB" id="A0A398DJF9"/>